<name>A0A1R3H744_COCAP</name>
<gene>
    <name evidence="2" type="ORF">CCACVL1_21292</name>
</gene>
<organism evidence="2 3">
    <name type="scientific">Corchorus capsularis</name>
    <name type="common">Jute</name>
    <dbReference type="NCBI Taxonomy" id="210143"/>
    <lineage>
        <taxon>Eukaryota</taxon>
        <taxon>Viridiplantae</taxon>
        <taxon>Streptophyta</taxon>
        <taxon>Embryophyta</taxon>
        <taxon>Tracheophyta</taxon>
        <taxon>Spermatophyta</taxon>
        <taxon>Magnoliopsida</taxon>
        <taxon>eudicotyledons</taxon>
        <taxon>Gunneridae</taxon>
        <taxon>Pentapetalae</taxon>
        <taxon>rosids</taxon>
        <taxon>malvids</taxon>
        <taxon>Malvales</taxon>
        <taxon>Malvaceae</taxon>
        <taxon>Grewioideae</taxon>
        <taxon>Apeibeae</taxon>
        <taxon>Corchorus</taxon>
    </lineage>
</organism>
<protein>
    <submittedName>
        <fullName evidence="2">Uncharacterized protein</fullName>
    </submittedName>
</protein>
<dbReference type="Proteomes" id="UP000188268">
    <property type="component" value="Unassembled WGS sequence"/>
</dbReference>
<dbReference type="EMBL" id="AWWV01012558">
    <property type="protein sequence ID" value="OMO66154.1"/>
    <property type="molecule type" value="Genomic_DNA"/>
</dbReference>
<evidence type="ECO:0000313" key="2">
    <source>
        <dbReference type="EMBL" id="OMO66154.1"/>
    </source>
</evidence>
<feature type="region of interest" description="Disordered" evidence="1">
    <location>
        <begin position="1"/>
        <end position="35"/>
    </location>
</feature>
<keyword evidence="3" id="KW-1185">Reference proteome</keyword>
<accession>A0A1R3H744</accession>
<feature type="compositionally biased region" description="Basic residues" evidence="1">
    <location>
        <begin position="18"/>
        <end position="35"/>
    </location>
</feature>
<reference evidence="2 3" key="1">
    <citation type="submission" date="2013-09" db="EMBL/GenBank/DDBJ databases">
        <title>Corchorus capsularis genome sequencing.</title>
        <authorList>
            <person name="Alam M."/>
            <person name="Haque M.S."/>
            <person name="Islam M.S."/>
            <person name="Emdad E.M."/>
            <person name="Islam M.M."/>
            <person name="Ahmed B."/>
            <person name="Halim A."/>
            <person name="Hossen Q.M.M."/>
            <person name="Hossain M.Z."/>
            <person name="Ahmed R."/>
            <person name="Khan M.M."/>
            <person name="Islam R."/>
            <person name="Rashid M.M."/>
            <person name="Khan S.A."/>
            <person name="Rahman M.S."/>
            <person name="Alam M."/>
        </authorList>
    </citation>
    <scope>NUCLEOTIDE SEQUENCE [LARGE SCALE GENOMIC DNA]</scope>
    <source>
        <strain evidence="3">cv. CVL-1</strain>
        <tissue evidence="2">Whole seedling</tissue>
    </source>
</reference>
<evidence type="ECO:0000256" key="1">
    <source>
        <dbReference type="SAM" id="MobiDB-lite"/>
    </source>
</evidence>
<sequence length="35" mass="4204">MDIEYNKYTNEPPQPSKANRKTHKSQLKLKSKPFR</sequence>
<dbReference type="AlphaFoldDB" id="A0A1R3H744"/>
<evidence type="ECO:0000313" key="3">
    <source>
        <dbReference type="Proteomes" id="UP000188268"/>
    </source>
</evidence>
<proteinExistence type="predicted"/>
<dbReference type="Gramene" id="OMO66154">
    <property type="protein sequence ID" value="OMO66154"/>
    <property type="gene ID" value="CCACVL1_21292"/>
</dbReference>
<comment type="caution">
    <text evidence="2">The sequence shown here is derived from an EMBL/GenBank/DDBJ whole genome shotgun (WGS) entry which is preliminary data.</text>
</comment>